<dbReference type="SUPFAM" id="SSF56672">
    <property type="entry name" value="DNA/RNA polymerases"/>
    <property type="match status" value="1"/>
</dbReference>
<dbReference type="InterPro" id="IPR037159">
    <property type="entry name" value="RNA_POL_N_sf"/>
</dbReference>
<dbReference type="PROSITE" id="PS00900">
    <property type="entry name" value="RNA_POL_PHAGE_1"/>
    <property type="match status" value="1"/>
</dbReference>
<reference evidence="12 13" key="1">
    <citation type="submission" date="2023-10" db="EMBL/GenBank/DDBJ databases">
        <title>Draft Genome Sequence of Candida saopaulonensis from a very Premature Infant with Sepsis.</title>
        <authorList>
            <person name="Ning Y."/>
            <person name="Dai R."/>
            <person name="Xiao M."/>
            <person name="Xu Y."/>
            <person name="Yan Q."/>
            <person name="Zhang L."/>
        </authorList>
    </citation>
    <scope>NUCLEOTIDE SEQUENCE [LARGE SCALE GENOMIC DNA]</scope>
    <source>
        <strain evidence="12 13">19XY460</strain>
    </source>
</reference>
<evidence type="ECO:0000256" key="3">
    <source>
        <dbReference type="ARBA" id="ARBA00022478"/>
    </source>
</evidence>
<dbReference type="Gene3D" id="1.10.150.20">
    <property type="entry name" value="5' to 3' exonuclease, C-terminal subdomain"/>
    <property type="match status" value="1"/>
</dbReference>
<dbReference type="GO" id="GO:0003899">
    <property type="term" value="F:DNA-directed RNA polymerase activity"/>
    <property type="evidence" value="ECO:0007669"/>
    <property type="project" value="UniProtKB-EC"/>
</dbReference>
<evidence type="ECO:0000256" key="7">
    <source>
        <dbReference type="ARBA" id="ARBA00023128"/>
    </source>
</evidence>
<evidence type="ECO:0000259" key="11">
    <source>
        <dbReference type="SMART" id="SM01311"/>
    </source>
</evidence>
<dbReference type="GO" id="GO:0034245">
    <property type="term" value="C:mitochondrial DNA-directed RNA polymerase complex"/>
    <property type="evidence" value="ECO:0007669"/>
    <property type="project" value="TreeGrafter"/>
</dbReference>
<dbReference type="PROSITE" id="PS00489">
    <property type="entry name" value="RNA_POL_PHAGE_2"/>
    <property type="match status" value="1"/>
</dbReference>
<evidence type="ECO:0000256" key="9">
    <source>
        <dbReference type="ARBA" id="ARBA00048552"/>
    </source>
</evidence>
<dbReference type="FunFam" id="1.10.150.20:FF:000041">
    <property type="entry name" value="DNA-directed RNA polymerase"/>
    <property type="match status" value="1"/>
</dbReference>
<dbReference type="PANTHER" id="PTHR10102">
    <property type="entry name" value="DNA-DIRECTED RNA POLYMERASE, MITOCHONDRIAL"/>
    <property type="match status" value="1"/>
</dbReference>
<dbReference type="Pfam" id="PF14700">
    <property type="entry name" value="RPOL_N"/>
    <property type="match status" value="1"/>
</dbReference>
<comment type="similarity">
    <text evidence="2 10">Belongs to the phage and mitochondrial RNA polymerase family.</text>
</comment>
<keyword evidence="7" id="KW-0496">Mitochondrion</keyword>
<name>A0AAX4H7V3_9ASCO</name>
<dbReference type="FunFam" id="1.10.287.280:FF:000001">
    <property type="entry name" value="DNA-directed RNA polymerase"/>
    <property type="match status" value="1"/>
</dbReference>
<keyword evidence="6" id="KW-0809">Transit peptide</keyword>
<proteinExistence type="inferred from homology"/>
<dbReference type="PANTHER" id="PTHR10102:SF0">
    <property type="entry name" value="DNA-DIRECTED RNA POLYMERASE, MITOCHONDRIAL"/>
    <property type="match status" value="1"/>
</dbReference>
<dbReference type="InterPro" id="IPR002092">
    <property type="entry name" value="DNA-dir_Rpol_phage-type"/>
</dbReference>
<evidence type="ECO:0000256" key="1">
    <source>
        <dbReference type="ARBA" id="ARBA00004173"/>
    </source>
</evidence>
<evidence type="ECO:0000256" key="8">
    <source>
        <dbReference type="ARBA" id="ARBA00023163"/>
    </source>
</evidence>
<dbReference type="Gene3D" id="1.10.1320.10">
    <property type="entry name" value="DNA-directed RNA polymerase, N-terminal domain"/>
    <property type="match status" value="1"/>
</dbReference>
<keyword evidence="8 10" id="KW-0804">Transcription</keyword>
<dbReference type="KEGG" id="asau:88172964"/>
<comment type="subcellular location">
    <subcellularLocation>
        <location evidence="1">Mitochondrion</location>
    </subcellularLocation>
</comment>
<protein>
    <recommendedName>
        <fullName evidence="10">DNA-directed RNA polymerase</fullName>
        <ecNumber evidence="10">2.7.7.6</ecNumber>
    </recommendedName>
</protein>
<dbReference type="Gene3D" id="1.10.287.280">
    <property type="match status" value="1"/>
</dbReference>
<dbReference type="GeneID" id="88172964"/>
<dbReference type="InterPro" id="IPR029262">
    <property type="entry name" value="RPOL_N"/>
</dbReference>
<sequence length="1305" mass="148549">MRCSSQKGSYLQRAILNRVCFSRSHGSAASAIAGHQQDAPINFKNKDYLYSTLLDGLQKPQDFAFTSPRTHMKPFYDIKKLTNEDEIKEYAQKRIPWSSSNDQVTRTPFAKDVVHLQTLLDALLASGNLQRAENILAALKPLVDRKLFSNSVNQYLQVYAQQDSTTIEDVDSFMSQMRQTYDVYPNPRTYALAISKALQENADYTKYIDMMIRKPHMMQNAFGNADLLSLDQILVIFKNPRILIDHVPLDLQSLYKEIRRGEFDEEKSEATPEYFTSKNTAAPVVKADTEEVRAVDSFGLTVIRHTLLGLESKESLNVNELFKNMDEDMSENVLHNSDGKRTNYYEIYRNLKTEEDRKKFNTALDMFNFARQKELESKGFDAAREKWKHEYEKMRARGDLSMNKSLNAQLYQWYLDIIPLVEKEMELCSQLLKDEADISALPLELRNQLKERATYAPYFVLLPAKQLAVITLLELLKLNSTGGVVDGMRTARAVISVGKAVELEYRSKILANRHQKAVNMRCPKDWRKYIKSQSRIETPEAGNYTEWNLPTCAKLGSVLISMVMQASKVTVTGKDPVTGDEVKAVQPAFHHTYQFVNGQRLGVIRLHKKLVSSLAGNSTQNSVQPQLLPMLVAPRDWNKLDDGGYHFSHSHLVRVKDSAEIVAYVKAAAEAGDLDNVYKGLNVLGATPWTINAKILKIITHYWNIGEDFLDLPPVSEEPVLPAPLPFNAEPHEKTLHYKKVRSLLQEAATFRSQRCDSNYKLEIARAFVGEKMFFPHNIDFRGRAYPLSPHFNHLGNDMTRSLFLFWDGKELGEEGLRWLKIHLANLYGMDKAPLSEREAFVDQNMEQILKTAEDPYKEEKWWTKADKPWQVLSVCFELREAFKLEDPTKYRSHIPVHQDGTCNGLQHYAALGGDIEGARQVNLLPAERPLDVYKFVAGLVEKRLDTEAEAGNEYAKFLRGRISRKVVKQTVMTNVYGVTFVGAVAQIEKQMDGWFGKDDFKLKHAHSTYLTSLVFESMRELFEGAHLIQDWLGESAKRISKSVRTDFVGEESPDPKKPFHASSVVWTTPLSLPCVQPYRAVNKQIVSTNLQDITISDPFGAMQVDARKQATAFPPNYIHSLDATHMLMTSAACGDAGLHFASVHDSYWTHAHDVNKMNEIIRDQFVNLHKDNLIIKLREEFERRYKGFLLAVHIDGNHELAKKIRSVRRDIVNQLGRALTLADEIQIETKRQALLKSPSAQDNKLGQEMETTISVTEGYDIDSIKVKSSKGKAVQILVPLTFPDIPRRGDLDVEVVKGAPYFFS</sequence>
<organism evidence="12 13">
    <name type="scientific">Australozyma saopauloensis</name>
    <dbReference type="NCBI Taxonomy" id="291208"/>
    <lineage>
        <taxon>Eukaryota</taxon>
        <taxon>Fungi</taxon>
        <taxon>Dikarya</taxon>
        <taxon>Ascomycota</taxon>
        <taxon>Saccharomycotina</taxon>
        <taxon>Pichiomycetes</taxon>
        <taxon>Metschnikowiaceae</taxon>
        <taxon>Australozyma</taxon>
    </lineage>
</organism>
<dbReference type="InterPro" id="IPR046950">
    <property type="entry name" value="DNA-dir_Rpol_C_phage-type"/>
</dbReference>
<evidence type="ECO:0000313" key="12">
    <source>
        <dbReference type="EMBL" id="WPK24620.1"/>
    </source>
</evidence>
<comment type="catalytic activity">
    <reaction evidence="9 10">
        <text>RNA(n) + a ribonucleoside 5'-triphosphate = RNA(n+1) + diphosphate</text>
        <dbReference type="Rhea" id="RHEA:21248"/>
        <dbReference type="Rhea" id="RHEA-COMP:14527"/>
        <dbReference type="Rhea" id="RHEA-COMP:17342"/>
        <dbReference type="ChEBI" id="CHEBI:33019"/>
        <dbReference type="ChEBI" id="CHEBI:61557"/>
        <dbReference type="ChEBI" id="CHEBI:140395"/>
        <dbReference type="EC" id="2.7.7.6"/>
    </reaction>
</comment>
<evidence type="ECO:0000313" key="13">
    <source>
        <dbReference type="Proteomes" id="UP001338582"/>
    </source>
</evidence>
<evidence type="ECO:0000256" key="10">
    <source>
        <dbReference type="RuleBase" id="RU003805"/>
    </source>
</evidence>
<dbReference type="SMART" id="SM01311">
    <property type="entry name" value="RPOL_N"/>
    <property type="match status" value="1"/>
</dbReference>
<dbReference type="RefSeq" id="XP_062877003.1">
    <property type="nucleotide sequence ID" value="XM_063020933.1"/>
</dbReference>
<dbReference type="Pfam" id="PF00940">
    <property type="entry name" value="RNA_pol"/>
    <property type="match status" value="1"/>
</dbReference>
<feature type="domain" description="DNA-directed RNA polymerase N-terminal" evidence="11">
    <location>
        <begin position="370"/>
        <end position="686"/>
    </location>
</feature>
<keyword evidence="4 10" id="KW-0808">Transferase</keyword>
<evidence type="ECO:0000256" key="2">
    <source>
        <dbReference type="ARBA" id="ARBA00009493"/>
    </source>
</evidence>
<dbReference type="GO" id="GO:0001018">
    <property type="term" value="F:mitochondrial promoter sequence-specific DNA binding"/>
    <property type="evidence" value="ECO:0007669"/>
    <property type="project" value="TreeGrafter"/>
</dbReference>
<accession>A0AAX4H7V3</accession>
<dbReference type="EMBL" id="CP138895">
    <property type="protein sequence ID" value="WPK24620.1"/>
    <property type="molecule type" value="Genomic_DNA"/>
</dbReference>
<evidence type="ECO:0000256" key="5">
    <source>
        <dbReference type="ARBA" id="ARBA00022695"/>
    </source>
</evidence>
<gene>
    <name evidence="12" type="ORF">PUMCH_001899</name>
</gene>
<comment type="function">
    <text evidence="10">DNA-dependent RNA polymerase catalyzes the transcription of DNA into RNA using the four ribonucleoside triphosphates as substrates.</text>
</comment>
<keyword evidence="13" id="KW-1185">Reference proteome</keyword>
<dbReference type="FunFam" id="1.10.1320.10:FF:000005">
    <property type="entry name" value="DNA-directed RNA polymerase"/>
    <property type="match status" value="1"/>
</dbReference>
<keyword evidence="3 10" id="KW-0240">DNA-directed RNA polymerase</keyword>
<evidence type="ECO:0000256" key="4">
    <source>
        <dbReference type="ARBA" id="ARBA00022679"/>
    </source>
</evidence>
<keyword evidence="5 10" id="KW-0548">Nucleotidyltransferase</keyword>
<dbReference type="EC" id="2.7.7.6" evidence="10"/>
<dbReference type="InterPro" id="IPR043502">
    <property type="entry name" value="DNA/RNA_pol_sf"/>
</dbReference>
<dbReference type="Proteomes" id="UP001338582">
    <property type="component" value="Chromosome 2"/>
</dbReference>
<dbReference type="GO" id="GO:0006390">
    <property type="term" value="P:mitochondrial transcription"/>
    <property type="evidence" value="ECO:0007669"/>
    <property type="project" value="UniProtKB-ARBA"/>
</dbReference>
<evidence type="ECO:0000256" key="6">
    <source>
        <dbReference type="ARBA" id="ARBA00022946"/>
    </source>
</evidence>